<protein>
    <submittedName>
        <fullName evidence="3">Uncharacterized protein</fullName>
    </submittedName>
</protein>
<keyword evidence="2" id="KW-0472">Membrane</keyword>
<feature type="region of interest" description="Disordered" evidence="1">
    <location>
        <begin position="86"/>
        <end position="109"/>
    </location>
</feature>
<sequence>MLVFFPNESPLLPLVNTFLGCSGLLSCIFKTVWTYISSRLRMAEGGQQEQREQQSSQGWQRAWTTWLDWNTNWNMNWNMGAQFSTAGAAGRGAQQEPAQQKQPPSKAGEIHRLPLVEYYTPEEMKSWSVSQLKKELLKSGKRVSQNVVLVGPV</sequence>
<feature type="transmembrane region" description="Helical" evidence="2">
    <location>
        <begin position="12"/>
        <end position="33"/>
    </location>
</feature>
<evidence type="ECO:0000256" key="1">
    <source>
        <dbReference type="SAM" id="MobiDB-lite"/>
    </source>
</evidence>
<gene>
    <name evidence="3" type="ORF">CYMTET_42273</name>
</gene>
<keyword evidence="2" id="KW-0812">Transmembrane</keyword>
<evidence type="ECO:0000313" key="3">
    <source>
        <dbReference type="EMBL" id="KAK3248254.1"/>
    </source>
</evidence>
<feature type="compositionally biased region" description="Low complexity" evidence="1">
    <location>
        <begin position="93"/>
        <end position="107"/>
    </location>
</feature>
<organism evidence="3 4">
    <name type="scientific">Cymbomonas tetramitiformis</name>
    <dbReference type="NCBI Taxonomy" id="36881"/>
    <lineage>
        <taxon>Eukaryota</taxon>
        <taxon>Viridiplantae</taxon>
        <taxon>Chlorophyta</taxon>
        <taxon>Pyramimonadophyceae</taxon>
        <taxon>Pyramimonadales</taxon>
        <taxon>Pyramimonadaceae</taxon>
        <taxon>Cymbomonas</taxon>
    </lineage>
</organism>
<dbReference type="EMBL" id="LGRX02028278">
    <property type="protein sequence ID" value="KAK3248254.1"/>
    <property type="molecule type" value="Genomic_DNA"/>
</dbReference>
<keyword evidence="2" id="KW-1133">Transmembrane helix</keyword>
<keyword evidence="4" id="KW-1185">Reference proteome</keyword>
<reference evidence="3 4" key="1">
    <citation type="journal article" date="2015" name="Genome Biol. Evol.">
        <title>Comparative Genomics of a Bacterivorous Green Alga Reveals Evolutionary Causalities and Consequences of Phago-Mixotrophic Mode of Nutrition.</title>
        <authorList>
            <person name="Burns J.A."/>
            <person name="Paasch A."/>
            <person name="Narechania A."/>
            <person name="Kim E."/>
        </authorList>
    </citation>
    <scope>NUCLEOTIDE SEQUENCE [LARGE SCALE GENOMIC DNA]</scope>
    <source>
        <strain evidence="3 4">PLY_AMNH</strain>
    </source>
</reference>
<evidence type="ECO:0000313" key="4">
    <source>
        <dbReference type="Proteomes" id="UP001190700"/>
    </source>
</evidence>
<name>A0AAE0C5R4_9CHLO</name>
<comment type="caution">
    <text evidence="3">The sequence shown here is derived from an EMBL/GenBank/DDBJ whole genome shotgun (WGS) entry which is preliminary data.</text>
</comment>
<proteinExistence type="predicted"/>
<accession>A0AAE0C5R4</accession>
<dbReference type="AlphaFoldDB" id="A0AAE0C5R4"/>
<dbReference type="Proteomes" id="UP001190700">
    <property type="component" value="Unassembled WGS sequence"/>
</dbReference>
<evidence type="ECO:0000256" key="2">
    <source>
        <dbReference type="SAM" id="Phobius"/>
    </source>
</evidence>